<name>A0A833JHV9_9BACT</name>
<dbReference type="EMBL" id="WFLN01000004">
    <property type="protein sequence ID" value="KAB8033672.1"/>
    <property type="molecule type" value="Genomic_DNA"/>
</dbReference>
<keyword evidence="2" id="KW-1185">Reference proteome</keyword>
<comment type="caution">
    <text evidence="1">The sequence shown here is derived from an EMBL/GenBank/DDBJ whole genome shotgun (WGS) entry which is preliminary data.</text>
</comment>
<evidence type="ECO:0000313" key="1">
    <source>
        <dbReference type="EMBL" id="KAB8033672.1"/>
    </source>
</evidence>
<dbReference type="AlphaFoldDB" id="A0A833JHV9"/>
<dbReference type="Proteomes" id="UP000442694">
    <property type="component" value="Unassembled WGS sequence"/>
</dbReference>
<reference evidence="1 2" key="1">
    <citation type="submission" date="2019-10" db="EMBL/GenBank/DDBJ databases">
        <title>New genus of Silvanigrellaceae.</title>
        <authorList>
            <person name="Pitt A."/>
            <person name="Hahn M.W."/>
        </authorList>
    </citation>
    <scope>NUCLEOTIDE SEQUENCE [LARGE SCALE GENOMIC DNA]</scope>
    <source>
        <strain evidence="1 2">33A1-SZDP</strain>
    </source>
</reference>
<protein>
    <submittedName>
        <fullName evidence="1">Uncharacterized protein</fullName>
    </submittedName>
</protein>
<sequence>MTINIISWAYNQESSKDIILNKTNCGHAAFEILMVSKNFKKLLKNTPMFKDIYIKEKYIQKKLNEVVNKYDPQYKDMILLMSKKWNSSFEKCLSTEILKECQEIYEINKVVSNFKNILPKRVYHGKEKYVSLYFSFWPGDDCQSATKETFHQKNIALKVADKGELRDLRDNMNNSFQKDMEDEADGVDISKLFSDLKMNNLEKIDKIHRKTHISSSWGKKEKLVYKVKSGILKGMLVTSATYSEYQSLTGYFLNRKKFSHRLLLLNQFGDINKNLGQKESSEYTKTITQLSTCIKSIDNDIRDGIINNVDDLSISKLNELKRLLEDEHLSLQTIYNSNKLAHGLSPSHIISLPSQGLEGFGLDESKILETWFKYVHPSGYSFTSTNCSWAVMRALSPETNKFKAAPLRRSLTPITPKEVAHYFSEVQDCMFKRFSQEINNLNRNSFVPEKKLWTVNEFKQNTPGSGTFGLFKEANRYSSSNIKQIEELIASYHRIANYQINWRLKCLDQLADCLSTWFEDKFDAITNKKSTRYNGIKSLLNQIALEREYLIEHLLY</sequence>
<gene>
    <name evidence="1" type="ORF">GCL57_02905</name>
</gene>
<accession>A0A833JHV9</accession>
<dbReference type="RefSeq" id="WP_152211758.1">
    <property type="nucleotide sequence ID" value="NZ_WFLN01000004.1"/>
</dbReference>
<proteinExistence type="predicted"/>
<organism evidence="1 2">
    <name type="scientific">Fluviispira multicolorata</name>
    <dbReference type="NCBI Taxonomy" id="2654512"/>
    <lineage>
        <taxon>Bacteria</taxon>
        <taxon>Pseudomonadati</taxon>
        <taxon>Bdellovibrionota</taxon>
        <taxon>Oligoflexia</taxon>
        <taxon>Silvanigrellales</taxon>
        <taxon>Silvanigrellaceae</taxon>
        <taxon>Fluviispira</taxon>
    </lineage>
</organism>
<evidence type="ECO:0000313" key="2">
    <source>
        <dbReference type="Proteomes" id="UP000442694"/>
    </source>
</evidence>